<dbReference type="Proteomes" id="UP000489351">
    <property type="component" value="Unassembled WGS sequence"/>
</dbReference>
<protein>
    <submittedName>
        <fullName evidence="1">Transcriptional regulator</fullName>
    </submittedName>
</protein>
<sequence>MALTKSYRDTLKARVERDPEFRAALFEEAMSAFLNGETGVGKALLKDLVHSTIGFEGLALELKKSSKSLHRMLAPSGNPTIGNFFQMIGAIKRTGDLDLTMKSSPHHRDKVH</sequence>
<proteinExistence type="predicted"/>
<keyword evidence="4" id="KW-1185">Reference proteome</keyword>
<dbReference type="RefSeq" id="WP_011358561.1">
    <property type="nucleotide sequence ID" value="NZ_RXYJ01000030.1"/>
</dbReference>
<organism evidence="1 3">
    <name type="scientific">Chlorobium phaeovibrioides</name>
    <dbReference type="NCBI Taxonomy" id="1094"/>
    <lineage>
        <taxon>Bacteria</taxon>
        <taxon>Pseudomonadati</taxon>
        <taxon>Chlorobiota</taxon>
        <taxon>Chlorobiia</taxon>
        <taxon>Chlorobiales</taxon>
        <taxon>Chlorobiaceae</taxon>
        <taxon>Chlorobium/Pelodictyon group</taxon>
        <taxon>Chlorobium</taxon>
    </lineage>
</organism>
<dbReference type="OMA" id="PNARNLF"/>
<gene>
    <name evidence="1" type="ORF">FP507_03530</name>
    <name evidence="2" type="ORF">GJ685_07960</name>
</gene>
<dbReference type="Proteomes" id="UP000327458">
    <property type="component" value="Unassembled WGS sequence"/>
</dbReference>
<evidence type="ECO:0000313" key="1">
    <source>
        <dbReference type="EMBL" id="KAA6232264.1"/>
    </source>
</evidence>
<evidence type="ECO:0000313" key="3">
    <source>
        <dbReference type="Proteomes" id="UP000327458"/>
    </source>
</evidence>
<dbReference type="EMBL" id="VMRG01000001">
    <property type="protein sequence ID" value="KAA6232264.1"/>
    <property type="molecule type" value="Genomic_DNA"/>
</dbReference>
<name>A0A5M8IDD6_CHLPH</name>
<dbReference type="EMBL" id="WUBZ01000030">
    <property type="protein sequence ID" value="MWV54987.1"/>
    <property type="molecule type" value="Genomic_DNA"/>
</dbReference>
<reference evidence="1 3" key="1">
    <citation type="submission" date="2019-07" db="EMBL/GenBank/DDBJ databases">
        <title>Draft genome Sequence of Chlorobium phaeovibrioides sp. strain PhvTcv-s14, from the Phylum Chlorobi.</title>
        <authorList>
            <person name="Babenko V."/>
            <person name="Boldyreva D."/>
            <person name="Kanygina A."/>
            <person name="Selezneva O."/>
            <person name="Akopiyan T."/>
            <person name="Lunina O."/>
        </authorList>
    </citation>
    <scope>NUCLEOTIDE SEQUENCE [LARGE SCALE GENOMIC DNA]</scope>
    <source>
        <strain evidence="1 3">GrTcv12</strain>
    </source>
</reference>
<evidence type="ECO:0000313" key="4">
    <source>
        <dbReference type="Proteomes" id="UP000489351"/>
    </source>
</evidence>
<comment type="caution">
    <text evidence="1">The sequence shown here is derived from an EMBL/GenBank/DDBJ whole genome shotgun (WGS) entry which is preliminary data.</text>
</comment>
<dbReference type="AlphaFoldDB" id="A0A5M8IDD6"/>
<evidence type="ECO:0000313" key="2">
    <source>
        <dbReference type="EMBL" id="MWV54987.1"/>
    </source>
</evidence>
<reference evidence="2 4" key="2">
    <citation type="submission" date="2019-11" db="EMBL/GenBank/DDBJ databases">
        <title>Green- and brown-colored morphotypes of Chlorobia in the stratified aquatic ecosystems of Kandalaksha Gulf (White Sea): A model for study of the accessory genome evolution.</title>
        <authorList>
            <person name="Grouzdev D.S."/>
        </authorList>
    </citation>
    <scope>NUCLEOTIDE SEQUENCE [LARGE SCALE GENOMIC DNA]</scope>
    <source>
        <strain evidence="2 4">ZM</strain>
    </source>
</reference>
<accession>A0A5M8IDD6</accession>